<keyword evidence="2" id="KW-0804">Transcription</keyword>
<protein>
    <submittedName>
        <fullName evidence="4">RNA polymerase alpha subunit</fullName>
    </submittedName>
</protein>
<evidence type="ECO:0000256" key="1">
    <source>
        <dbReference type="ARBA" id="ARBA00022478"/>
    </source>
</evidence>
<keyword evidence="4" id="KW-0934">Plastid</keyword>
<evidence type="ECO:0000259" key="3">
    <source>
        <dbReference type="SMART" id="SM00662"/>
    </source>
</evidence>
<organism evidence="4">
    <name type="scientific">Gymnochlora stellata</name>
    <dbReference type="NCBI Taxonomy" id="67809"/>
    <lineage>
        <taxon>Eukaryota</taxon>
        <taxon>Sar</taxon>
        <taxon>Rhizaria</taxon>
        <taxon>Cercozoa</taxon>
        <taxon>Chlorarachniophyceae</taxon>
        <taxon>Gymnochlora</taxon>
    </lineage>
</organism>
<accession>A0A140JZH5</accession>
<evidence type="ECO:0000256" key="2">
    <source>
        <dbReference type="ARBA" id="ARBA00023163"/>
    </source>
</evidence>
<geneLocation type="plastid" evidence="4"/>
<reference evidence="4" key="1">
    <citation type="journal article" date="2016" name="J. Plant Res.">
        <title>Plastid genome sequences of Gymnochlora stellata, Lotharella vacuolata, and Partenskyella glossopodia reveal remarkable structural conservation among chlorarachniophyte species.</title>
        <authorList>
            <person name="Suzuki S."/>
            <person name="Hirakawa Y."/>
            <person name="Kofuji R."/>
            <person name="Sugita M."/>
            <person name="Ishida K."/>
        </authorList>
    </citation>
    <scope>NUCLEOTIDE SEQUENCE</scope>
    <source>
        <strain evidence="4">CCMP2053</strain>
    </source>
</reference>
<keyword evidence="1" id="KW-0240">DNA-directed RNA polymerase</keyword>
<dbReference type="RefSeq" id="YP_009240368.1">
    <property type="nucleotide sequence ID" value="NC_029741.1"/>
</dbReference>
<dbReference type="EMBL" id="AP014947">
    <property type="protein sequence ID" value="BAU62502.1"/>
    <property type="molecule type" value="Genomic_DNA"/>
</dbReference>
<name>A0A140JZH5_GYMST</name>
<dbReference type="SUPFAM" id="SSF55257">
    <property type="entry name" value="RBP11-like subunits of RNA polymerase"/>
    <property type="match status" value="1"/>
</dbReference>
<evidence type="ECO:0000313" key="4">
    <source>
        <dbReference type="EMBL" id="BAU62502.1"/>
    </source>
</evidence>
<gene>
    <name evidence="4" type="primary">rpoA</name>
</gene>
<dbReference type="Gene3D" id="3.30.1360.10">
    <property type="entry name" value="RNA polymerase, RBP11-like subunit"/>
    <property type="match status" value="1"/>
</dbReference>
<dbReference type="AlphaFoldDB" id="A0A140JZH5"/>
<dbReference type="GO" id="GO:0046983">
    <property type="term" value="F:protein dimerization activity"/>
    <property type="evidence" value="ECO:0007669"/>
    <property type="project" value="InterPro"/>
</dbReference>
<dbReference type="Pfam" id="PF01000">
    <property type="entry name" value="RNA_pol_A_bac"/>
    <property type="match status" value="1"/>
</dbReference>
<dbReference type="SUPFAM" id="SSF56553">
    <property type="entry name" value="Insert subdomain of RNA polymerase alpha subunit"/>
    <property type="match status" value="1"/>
</dbReference>
<dbReference type="InterPro" id="IPR036643">
    <property type="entry name" value="RNApol_insert_sf"/>
</dbReference>
<dbReference type="GO" id="GO:0006351">
    <property type="term" value="P:DNA-templated transcription"/>
    <property type="evidence" value="ECO:0007669"/>
    <property type="project" value="InterPro"/>
</dbReference>
<dbReference type="GeneID" id="27110018"/>
<proteinExistence type="predicted"/>
<sequence length="359" mass="42196">MEYKIFSCIESRVKNSRSYYSRFQLGPFIGDKALIYSNTLRRTLLSDMNNISIIGISIVGVNHEYSSISGVKDSVLDILLNLKQLVFCKGDSMKENMYYFSYLREKGPKIIKSCNLILPNTIRCVDKDQYIASLSFNGSLIMKIKLFNKFTNDNFFYSNFNWNSLLAHYTSFTLKSTEFVMFIDSNLCCVNKVNYFISSLDYLEDYSNFILLELWTNGSLSPRSVLQHSIQNIIQLFSSLYDNSINKIYLNRSFSYLDNYMTNLANRQLFIEKNFYNFCLNKNYNHYLSLNNTNFESYDIKDFNISVYSKFLLKRYGIINTKDLNKIKKKLLNRQFGFSSKYLRENTIVFAFNIKSENE</sequence>
<dbReference type="SMART" id="SM00662">
    <property type="entry name" value="RPOLD"/>
    <property type="match status" value="1"/>
</dbReference>
<dbReference type="InterPro" id="IPR011262">
    <property type="entry name" value="DNA-dir_RNA_pol_insert"/>
</dbReference>
<dbReference type="GO" id="GO:0000428">
    <property type="term" value="C:DNA-directed RNA polymerase complex"/>
    <property type="evidence" value="ECO:0007669"/>
    <property type="project" value="UniProtKB-KW"/>
</dbReference>
<dbReference type="InterPro" id="IPR036603">
    <property type="entry name" value="RBP11-like"/>
</dbReference>
<dbReference type="Pfam" id="PF01193">
    <property type="entry name" value="RNA_pol_L"/>
    <property type="match status" value="1"/>
</dbReference>
<dbReference type="Gene3D" id="2.170.120.12">
    <property type="entry name" value="DNA-directed RNA polymerase, insert domain"/>
    <property type="match status" value="1"/>
</dbReference>
<dbReference type="GO" id="GO:0003899">
    <property type="term" value="F:DNA-directed RNA polymerase activity"/>
    <property type="evidence" value="ECO:0007669"/>
    <property type="project" value="InterPro"/>
</dbReference>
<dbReference type="InterPro" id="IPR011263">
    <property type="entry name" value="DNA-dir_RNA_pol_RpoA/D/Rpb3"/>
</dbReference>
<feature type="domain" description="DNA-directed RNA polymerase RpoA/D/Rpb3-type" evidence="3">
    <location>
        <begin position="20"/>
        <end position="243"/>
    </location>
</feature>